<dbReference type="SMART" id="SM00448">
    <property type="entry name" value="REC"/>
    <property type="match status" value="1"/>
</dbReference>
<organism evidence="3 4">
    <name type="scientific">Geotalea uraniireducens</name>
    <dbReference type="NCBI Taxonomy" id="351604"/>
    <lineage>
        <taxon>Bacteria</taxon>
        <taxon>Pseudomonadati</taxon>
        <taxon>Thermodesulfobacteriota</taxon>
        <taxon>Desulfuromonadia</taxon>
        <taxon>Geobacterales</taxon>
        <taxon>Geobacteraceae</taxon>
        <taxon>Geotalea</taxon>
    </lineage>
</organism>
<dbReference type="Proteomes" id="UP001317705">
    <property type="component" value="Chromosome"/>
</dbReference>
<dbReference type="InterPro" id="IPR001789">
    <property type="entry name" value="Sig_transdc_resp-reg_receiver"/>
</dbReference>
<dbReference type="PROSITE" id="PS50110">
    <property type="entry name" value="RESPONSE_REGULATORY"/>
    <property type="match status" value="1"/>
</dbReference>
<sequence length="174" mass="19149">MVQAAGIVWMPLNREVLLKCCNMLKCNDCGTNGKNILLVEDCEDEALLAKRALKKAGIAKRIVWVKDGAEALDYLHRECLENGTPLPQLMLLDIQLPRVDGLGVLRAIRADGRLSGVPVVMFSSSTEDQDVLDSYRFGANGYVSKPVDSRLYDSVLCSISSYWVVVNRCPSAVC</sequence>
<gene>
    <name evidence="3" type="ORF">GURASL_26870</name>
</gene>
<evidence type="ECO:0000256" key="1">
    <source>
        <dbReference type="PROSITE-ProRule" id="PRU00169"/>
    </source>
</evidence>
<dbReference type="CDD" id="cd17557">
    <property type="entry name" value="REC_Rcp-like"/>
    <property type="match status" value="1"/>
</dbReference>
<dbReference type="InterPro" id="IPR011006">
    <property type="entry name" value="CheY-like_superfamily"/>
</dbReference>
<keyword evidence="1" id="KW-0597">Phosphoprotein</keyword>
<protein>
    <submittedName>
        <fullName evidence="3">Response regulator</fullName>
    </submittedName>
</protein>
<dbReference type="Pfam" id="PF00072">
    <property type="entry name" value="Response_reg"/>
    <property type="match status" value="1"/>
</dbReference>
<dbReference type="EMBL" id="AP027151">
    <property type="protein sequence ID" value="BDV43764.1"/>
    <property type="molecule type" value="Genomic_DNA"/>
</dbReference>
<dbReference type="PANTHER" id="PTHR44520:SF1">
    <property type="entry name" value="TWO-COMPONENT SYSTEM REGULATORY PROTEIN"/>
    <property type="match status" value="1"/>
</dbReference>
<accession>A0ABM8EMT7</accession>
<feature type="domain" description="Response regulatory" evidence="2">
    <location>
        <begin position="35"/>
        <end position="160"/>
    </location>
</feature>
<dbReference type="SUPFAM" id="SSF52172">
    <property type="entry name" value="CheY-like"/>
    <property type="match status" value="1"/>
</dbReference>
<reference evidence="3 4" key="1">
    <citation type="submission" date="2022-12" db="EMBL/GenBank/DDBJ databases">
        <title>Polyphasic characterization of Geotalea uranireducens NIT-SL11 newly isolated from a complex of sewage sludge and microbially reduced graphene oxide.</title>
        <authorList>
            <person name="Xie L."/>
            <person name="Yoshida N."/>
            <person name="Meng L."/>
        </authorList>
    </citation>
    <scope>NUCLEOTIDE SEQUENCE [LARGE SCALE GENOMIC DNA]</scope>
    <source>
        <strain evidence="3 4">NIT-SL11</strain>
    </source>
</reference>
<name>A0ABM8EMT7_9BACT</name>
<feature type="modified residue" description="4-aspartylphosphate" evidence="1">
    <location>
        <position position="93"/>
    </location>
</feature>
<evidence type="ECO:0000313" key="3">
    <source>
        <dbReference type="EMBL" id="BDV43764.1"/>
    </source>
</evidence>
<dbReference type="PANTHER" id="PTHR44520">
    <property type="entry name" value="RESPONSE REGULATOR RCP1-RELATED"/>
    <property type="match status" value="1"/>
</dbReference>
<evidence type="ECO:0000259" key="2">
    <source>
        <dbReference type="PROSITE" id="PS50110"/>
    </source>
</evidence>
<dbReference type="Gene3D" id="3.40.50.2300">
    <property type="match status" value="1"/>
</dbReference>
<proteinExistence type="predicted"/>
<keyword evidence="4" id="KW-1185">Reference proteome</keyword>
<dbReference type="InterPro" id="IPR052893">
    <property type="entry name" value="TCS_response_regulator"/>
</dbReference>
<evidence type="ECO:0000313" key="4">
    <source>
        <dbReference type="Proteomes" id="UP001317705"/>
    </source>
</evidence>